<dbReference type="Proteomes" id="UP001177212">
    <property type="component" value="Unassembled WGS sequence"/>
</dbReference>
<dbReference type="Gene3D" id="3.30.70.270">
    <property type="match status" value="1"/>
</dbReference>
<keyword evidence="5" id="KW-0548">Nucleotidyltransferase</keyword>
<accession>A0ABT9FEQ6</accession>
<evidence type="ECO:0000256" key="1">
    <source>
        <dbReference type="ARBA" id="ARBA00012528"/>
    </source>
</evidence>
<dbReference type="SUPFAM" id="SSF55781">
    <property type="entry name" value="GAF domain-like"/>
    <property type="match status" value="1"/>
</dbReference>
<dbReference type="EMBL" id="JAUYVT010000010">
    <property type="protein sequence ID" value="MDP2565276.1"/>
    <property type="molecule type" value="Genomic_DNA"/>
</dbReference>
<sequence length="480" mass="54714">MNSIKEIWSTLKCLPFAVLVHDSKTRNYKANESALNLFNLKQHSDLNENHFSHIKLISPLSKKTLLLQNLFDVYLIPNVQNKVVLEVDQTAFLLNIKFANITETVSMITFEIEKQTIDEQYNFDVVISNISADLIDIQNDDVDKHINYALKAIGTVCHADRSYLFKFNDENTEMSNTHEWVNKGIMPFKDSLQNVPKSELPYFFKLMNDTYLFKVNDVADLPASAGGEKKEFELQKIKSVMCIGLSYEKELVGFIGCDCVAVKREWTNLDLIRIKLVGEILTNAFKNINYKQKLELTQQQLITANQKLSELVNTDGLTNIANRRCFDQTIDDEIQRCVRYQQPISLLICDIDFFKKYNDSYGHQKGDEALKQVAETLQNLCKRPGDLAARYGGEEFALILPCTNTDNAYCFSTLIQKEIAKLGIEHKYSEVSDMLTLSIGFYSLIPNTKTIAEDIIAKADAALYNAKETGRNKISESPPR</sequence>
<reference evidence="5" key="1">
    <citation type="submission" date="2023-07" db="EMBL/GenBank/DDBJ databases">
        <title>Genome content predicts the carbon catabolic preferences of heterotrophic bacteria.</title>
        <authorList>
            <person name="Gralka M."/>
        </authorList>
    </citation>
    <scope>NUCLEOTIDE SEQUENCE</scope>
    <source>
        <strain evidence="5">4G09</strain>
    </source>
</reference>
<dbReference type="PANTHER" id="PTHR45138">
    <property type="entry name" value="REGULATORY COMPONENTS OF SENSORY TRANSDUCTION SYSTEM"/>
    <property type="match status" value="1"/>
</dbReference>
<dbReference type="Pfam" id="PF00990">
    <property type="entry name" value="GGDEF"/>
    <property type="match status" value="1"/>
</dbReference>
<keyword evidence="6" id="KW-1185">Reference proteome</keyword>
<dbReference type="GO" id="GO:0052621">
    <property type="term" value="F:diguanylate cyclase activity"/>
    <property type="evidence" value="ECO:0007669"/>
    <property type="project" value="UniProtKB-EC"/>
</dbReference>
<dbReference type="InterPro" id="IPR029016">
    <property type="entry name" value="GAF-like_dom_sf"/>
</dbReference>
<evidence type="ECO:0000313" key="5">
    <source>
        <dbReference type="EMBL" id="MDP2565276.1"/>
    </source>
</evidence>
<protein>
    <recommendedName>
        <fullName evidence="1">diguanylate cyclase</fullName>
        <ecNumber evidence="1">2.7.7.65</ecNumber>
    </recommendedName>
</protein>
<dbReference type="SUPFAM" id="SSF55073">
    <property type="entry name" value="Nucleotide cyclase"/>
    <property type="match status" value="1"/>
</dbReference>
<dbReference type="InterPro" id="IPR000160">
    <property type="entry name" value="GGDEF_dom"/>
</dbReference>
<evidence type="ECO:0000256" key="3">
    <source>
        <dbReference type="SAM" id="Coils"/>
    </source>
</evidence>
<evidence type="ECO:0000259" key="4">
    <source>
        <dbReference type="PROSITE" id="PS50887"/>
    </source>
</evidence>
<dbReference type="InterPro" id="IPR050469">
    <property type="entry name" value="Diguanylate_Cyclase"/>
</dbReference>
<keyword evidence="5" id="KW-0808">Transferase</keyword>
<keyword evidence="3" id="KW-0175">Coiled coil</keyword>
<dbReference type="CDD" id="cd01949">
    <property type="entry name" value="GGDEF"/>
    <property type="match status" value="1"/>
</dbReference>
<proteinExistence type="predicted"/>
<gene>
    <name evidence="5" type="ORF">Q8W34_11590</name>
</gene>
<dbReference type="PANTHER" id="PTHR45138:SF9">
    <property type="entry name" value="DIGUANYLATE CYCLASE DGCM-RELATED"/>
    <property type="match status" value="1"/>
</dbReference>
<dbReference type="RefSeq" id="WP_305472228.1">
    <property type="nucleotide sequence ID" value="NZ_JAUYVT010000010.1"/>
</dbReference>
<organism evidence="5 6">
    <name type="scientific">Pseudoalteromonas marina</name>
    <dbReference type="NCBI Taxonomy" id="267375"/>
    <lineage>
        <taxon>Bacteria</taxon>
        <taxon>Pseudomonadati</taxon>
        <taxon>Pseudomonadota</taxon>
        <taxon>Gammaproteobacteria</taxon>
        <taxon>Alteromonadales</taxon>
        <taxon>Pseudoalteromonadaceae</taxon>
        <taxon>Pseudoalteromonas</taxon>
    </lineage>
</organism>
<dbReference type="NCBIfam" id="TIGR00254">
    <property type="entry name" value="GGDEF"/>
    <property type="match status" value="1"/>
</dbReference>
<dbReference type="InterPro" id="IPR043128">
    <property type="entry name" value="Rev_trsase/Diguanyl_cyclase"/>
</dbReference>
<feature type="coiled-coil region" evidence="3">
    <location>
        <begin position="287"/>
        <end position="314"/>
    </location>
</feature>
<dbReference type="EC" id="2.7.7.65" evidence="1"/>
<evidence type="ECO:0000256" key="2">
    <source>
        <dbReference type="ARBA" id="ARBA00034247"/>
    </source>
</evidence>
<dbReference type="InterPro" id="IPR029787">
    <property type="entry name" value="Nucleotide_cyclase"/>
</dbReference>
<dbReference type="PROSITE" id="PS50887">
    <property type="entry name" value="GGDEF"/>
    <property type="match status" value="1"/>
</dbReference>
<comment type="caution">
    <text evidence="5">The sequence shown here is derived from an EMBL/GenBank/DDBJ whole genome shotgun (WGS) entry which is preliminary data.</text>
</comment>
<dbReference type="Gene3D" id="3.30.450.40">
    <property type="match status" value="1"/>
</dbReference>
<comment type="catalytic activity">
    <reaction evidence="2">
        <text>2 GTP = 3',3'-c-di-GMP + 2 diphosphate</text>
        <dbReference type="Rhea" id="RHEA:24898"/>
        <dbReference type="ChEBI" id="CHEBI:33019"/>
        <dbReference type="ChEBI" id="CHEBI:37565"/>
        <dbReference type="ChEBI" id="CHEBI:58805"/>
        <dbReference type="EC" id="2.7.7.65"/>
    </reaction>
</comment>
<name>A0ABT9FEQ6_9GAMM</name>
<feature type="domain" description="GGDEF" evidence="4">
    <location>
        <begin position="342"/>
        <end position="479"/>
    </location>
</feature>
<evidence type="ECO:0000313" key="6">
    <source>
        <dbReference type="Proteomes" id="UP001177212"/>
    </source>
</evidence>
<dbReference type="SMART" id="SM00267">
    <property type="entry name" value="GGDEF"/>
    <property type="match status" value="1"/>
</dbReference>